<name>A0A368U488_9GAMM</name>
<keyword evidence="3" id="KW-1185">Reference proteome</keyword>
<dbReference type="InterPro" id="IPR036388">
    <property type="entry name" value="WH-like_DNA-bd_sf"/>
</dbReference>
<dbReference type="SMART" id="SM01043">
    <property type="entry name" value="BTAD"/>
    <property type="match status" value="1"/>
</dbReference>
<dbReference type="AlphaFoldDB" id="A0A368U488"/>
<dbReference type="Pfam" id="PF03704">
    <property type="entry name" value="BTAD"/>
    <property type="match status" value="1"/>
</dbReference>
<dbReference type="InterPro" id="IPR005158">
    <property type="entry name" value="BTAD"/>
</dbReference>
<dbReference type="SUPFAM" id="SSF46894">
    <property type="entry name" value="C-terminal effector domain of the bipartite response regulators"/>
    <property type="match status" value="1"/>
</dbReference>
<dbReference type="PANTHER" id="PTHR35807">
    <property type="entry name" value="TRANSCRIPTIONAL REGULATOR REDD-RELATED"/>
    <property type="match status" value="1"/>
</dbReference>
<organism evidence="2 3">
    <name type="scientific">Billgrantia montanilacus</name>
    <dbReference type="NCBI Taxonomy" id="2282305"/>
    <lineage>
        <taxon>Bacteria</taxon>
        <taxon>Pseudomonadati</taxon>
        <taxon>Pseudomonadota</taxon>
        <taxon>Gammaproteobacteria</taxon>
        <taxon>Oceanospirillales</taxon>
        <taxon>Halomonadaceae</taxon>
        <taxon>Billgrantia</taxon>
    </lineage>
</organism>
<dbReference type="InterPro" id="IPR051677">
    <property type="entry name" value="AfsR-DnrI-RedD_regulator"/>
</dbReference>
<dbReference type="Gene3D" id="1.25.40.10">
    <property type="entry name" value="Tetratricopeptide repeat domain"/>
    <property type="match status" value="2"/>
</dbReference>
<feature type="domain" description="Bacterial transcriptional activator" evidence="1">
    <location>
        <begin position="101"/>
        <end position="240"/>
    </location>
</feature>
<reference evidence="2 3" key="1">
    <citation type="submission" date="2018-07" db="EMBL/GenBank/DDBJ databases">
        <title>Halomonas montanilacus sp. nov., isolated from Lake Pengyan on Tibetan Plateau.</title>
        <authorList>
            <person name="Lu H."/>
            <person name="Xing P."/>
            <person name="Wu Q."/>
        </authorList>
    </citation>
    <scope>NUCLEOTIDE SEQUENCE [LARGE SCALE GENOMIC DNA]</scope>
    <source>
        <strain evidence="2 3">PYC7W</strain>
    </source>
</reference>
<dbReference type="SUPFAM" id="SSF48452">
    <property type="entry name" value="TPR-like"/>
    <property type="match status" value="2"/>
</dbReference>
<protein>
    <recommendedName>
        <fullName evidence="1">Bacterial transcriptional activator domain-containing protein</fullName>
    </recommendedName>
</protein>
<evidence type="ECO:0000259" key="1">
    <source>
        <dbReference type="SMART" id="SM01043"/>
    </source>
</evidence>
<sequence>MTLLHVSLLGEFACQTAEGKPIAFPTRKVAALLAYLAATPGRQHSRSKLAGLLWDAMPESRARANLRKTLSRLQQALPPPTRECLVLDGQAVGLKARAARVDLETFERWLADGTPETLEGALALYRGPFLEGLDDGGEPFEAWLLEQRCWLDEAMQQLMHRLLDHYVLTGAIDAGIQLAMRLLDQDPLDEGVQRTLIRLYLYQDRIGAALTQYRRCRERLADELGVAPAPETERLKAELLALLPNDTCSVPRESDDLPERRGVIETAASARRRERSLSSERPSLAVLAFVPSDTTRLPPALGDGMAEDLATELGRFGELEVIAPTSALAYRHSQASLERIGSELGVDYLIEGRLQQRGQRLELTTRLVATARSRQVWAERFDCRLEALFDVQQEMVGRIVSHLVGQIADDRLAQSRRRPPRDWQAYDLWLHGRHALRRPDLAAIREARRYFQQALAKDPQFARAYVGLALAHLNEWACHSWHHWVFLQQEALALCRKAVALDDNDHRAHCMLGLAELYAGHYATAEHELSLALALNPNDSEILAHASFSLALIGKPERGVAAARQALRLAPYRPEWYAGMAGIAFFSARLYDEAIDTLTCAPQAFCNTPAFIAAAHAHLGHPERGASHRDTVYRHYRYQLARGIFPEHISCLDWLAALDPYRDPADAEHYREGLRKAGFE</sequence>
<gene>
    <name evidence="2" type="ORF">DU505_05285</name>
</gene>
<dbReference type="InterPro" id="IPR016032">
    <property type="entry name" value="Sig_transdc_resp-reg_C-effctor"/>
</dbReference>
<dbReference type="GO" id="GO:0006355">
    <property type="term" value="P:regulation of DNA-templated transcription"/>
    <property type="evidence" value="ECO:0007669"/>
    <property type="project" value="InterPro"/>
</dbReference>
<evidence type="ECO:0000313" key="2">
    <source>
        <dbReference type="EMBL" id="RCV91287.1"/>
    </source>
</evidence>
<proteinExistence type="predicted"/>
<dbReference type="RefSeq" id="WP_114477927.1">
    <property type="nucleotide sequence ID" value="NZ_QPII01000002.1"/>
</dbReference>
<dbReference type="InterPro" id="IPR011990">
    <property type="entry name" value="TPR-like_helical_dom_sf"/>
</dbReference>
<dbReference type="Proteomes" id="UP000252405">
    <property type="component" value="Unassembled WGS sequence"/>
</dbReference>
<comment type="caution">
    <text evidence="2">The sequence shown here is derived from an EMBL/GenBank/DDBJ whole genome shotgun (WGS) entry which is preliminary data.</text>
</comment>
<dbReference type="Gene3D" id="3.40.50.10070">
    <property type="entry name" value="TolB, N-terminal domain"/>
    <property type="match status" value="1"/>
</dbReference>
<dbReference type="OrthoDB" id="1971692at2"/>
<dbReference type="EMBL" id="QPII01000002">
    <property type="protein sequence ID" value="RCV91287.1"/>
    <property type="molecule type" value="Genomic_DNA"/>
</dbReference>
<dbReference type="Gene3D" id="1.10.10.10">
    <property type="entry name" value="Winged helix-like DNA-binding domain superfamily/Winged helix DNA-binding domain"/>
    <property type="match status" value="1"/>
</dbReference>
<accession>A0A368U488</accession>
<evidence type="ECO:0000313" key="3">
    <source>
        <dbReference type="Proteomes" id="UP000252405"/>
    </source>
</evidence>
<dbReference type="GO" id="GO:0003677">
    <property type="term" value="F:DNA binding"/>
    <property type="evidence" value="ECO:0007669"/>
    <property type="project" value="InterPro"/>
</dbReference>